<name>A0A9X2G055_9MICO</name>
<evidence type="ECO:0000313" key="2">
    <source>
        <dbReference type="Proteomes" id="UP001139493"/>
    </source>
</evidence>
<proteinExistence type="predicted"/>
<evidence type="ECO:0008006" key="3">
    <source>
        <dbReference type="Google" id="ProtNLM"/>
    </source>
</evidence>
<sequence>MDQLKIYTLRTEEALQRYATVHWPRHVTSMPSFGVTVRGFWTDHQAGAHRLIALLSFEESVDPDEFFTAYVASPELAADMQGFDTSDILDVEDLLLDPVAGSPLTRK</sequence>
<protein>
    <recommendedName>
        <fullName evidence="3">NIPSNAP protein</fullName>
    </recommendedName>
</protein>
<keyword evidence="2" id="KW-1185">Reference proteome</keyword>
<dbReference type="InterPro" id="IPR011008">
    <property type="entry name" value="Dimeric_a/b-barrel"/>
</dbReference>
<dbReference type="RefSeq" id="WP_253832570.1">
    <property type="nucleotide sequence ID" value="NZ_JAMTCS010000001.1"/>
</dbReference>
<dbReference type="SUPFAM" id="SSF54909">
    <property type="entry name" value="Dimeric alpha+beta barrel"/>
    <property type="match status" value="1"/>
</dbReference>
<accession>A0A9X2G055</accession>
<dbReference type="Proteomes" id="UP001139493">
    <property type="component" value="Unassembled WGS sequence"/>
</dbReference>
<evidence type="ECO:0000313" key="1">
    <source>
        <dbReference type="EMBL" id="MCP2263258.1"/>
    </source>
</evidence>
<gene>
    <name evidence="1" type="ORF">APR03_000581</name>
</gene>
<organism evidence="1 2">
    <name type="scientific">Promicromonospora thailandica</name>
    <dbReference type="NCBI Taxonomy" id="765201"/>
    <lineage>
        <taxon>Bacteria</taxon>
        <taxon>Bacillati</taxon>
        <taxon>Actinomycetota</taxon>
        <taxon>Actinomycetes</taxon>
        <taxon>Micrococcales</taxon>
        <taxon>Promicromonosporaceae</taxon>
        <taxon>Promicromonospora</taxon>
    </lineage>
</organism>
<comment type="caution">
    <text evidence="1">The sequence shown here is derived from an EMBL/GenBank/DDBJ whole genome shotgun (WGS) entry which is preliminary data.</text>
</comment>
<reference evidence="1" key="1">
    <citation type="submission" date="2022-06" db="EMBL/GenBank/DDBJ databases">
        <title>Genomic Encyclopedia of Archaeal and Bacterial Type Strains, Phase II (KMG-II): from individual species to whole genera.</title>
        <authorList>
            <person name="Goeker M."/>
        </authorList>
    </citation>
    <scope>NUCLEOTIDE SEQUENCE</scope>
    <source>
        <strain evidence="1">DSM 26652</strain>
    </source>
</reference>
<dbReference type="AlphaFoldDB" id="A0A9X2G055"/>
<dbReference type="EMBL" id="JAMTCS010000001">
    <property type="protein sequence ID" value="MCP2263258.1"/>
    <property type="molecule type" value="Genomic_DNA"/>
</dbReference>